<name>A0A934VYH5_9BACT</name>
<evidence type="ECO:0000313" key="1">
    <source>
        <dbReference type="EMBL" id="MBK1884524.1"/>
    </source>
</evidence>
<evidence type="ECO:0008006" key="3">
    <source>
        <dbReference type="Google" id="ProtNLM"/>
    </source>
</evidence>
<gene>
    <name evidence="1" type="ORF">JIN85_19060</name>
</gene>
<dbReference type="PROSITE" id="PS51257">
    <property type="entry name" value="PROKAR_LIPOPROTEIN"/>
    <property type="match status" value="1"/>
</dbReference>
<dbReference type="EMBL" id="JAENIJ010000055">
    <property type="protein sequence ID" value="MBK1884524.1"/>
    <property type="molecule type" value="Genomic_DNA"/>
</dbReference>
<dbReference type="AlphaFoldDB" id="A0A934VYH5"/>
<protein>
    <recommendedName>
        <fullName evidence="3">Lipoprotein</fullName>
    </recommendedName>
</protein>
<accession>A0A934VYH5</accession>
<organism evidence="1 2">
    <name type="scientific">Luteolibacter pohnpeiensis</name>
    <dbReference type="NCBI Taxonomy" id="454153"/>
    <lineage>
        <taxon>Bacteria</taxon>
        <taxon>Pseudomonadati</taxon>
        <taxon>Verrucomicrobiota</taxon>
        <taxon>Verrucomicrobiia</taxon>
        <taxon>Verrucomicrobiales</taxon>
        <taxon>Verrucomicrobiaceae</taxon>
        <taxon>Luteolibacter</taxon>
    </lineage>
</organism>
<comment type="caution">
    <text evidence="1">The sequence shown here is derived from an EMBL/GenBank/DDBJ whole genome shotgun (WGS) entry which is preliminary data.</text>
</comment>
<evidence type="ECO:0000313" key="2">
    <source>
        <dbReference type="Proteomes" id="UP000603141"/>
    </source>
</evidence>
<dbReference type="Proteomes" id="UP000603141">
    <property type="component" value="Unassembled WGS sequence"/>
</dbReference>
<reference evidence="1" key="1">
    <citation type="submission" date="2021-01" db="EMBL/GenBank/DDBJ databases">
        <title>Modified the classification status of verrucomicrobia.</title>
        <authorList>
            <person name="Feng X."/>
        </authorList>
    </citation>
    <scope>NUCLEOTIDE SEQUENCE</scope>
    <source>
        <strain evidence="1">KCTC 22041</strain>
    </source>
</reference>
<keyword evidence="2" id="KW-1185">Reference proteome</keyword>
<proteinExistence type="predicted"/>
<sequence length="133" mass="14763">MKMIPLFAIALSAASCYPLPSPTYSVSRYGVDATLVDATSGEPLRRKNASIVMGSSRFEQQTSSNGRIRVAALKNRYWTWLGGPAWASVPRANIVIESEGYKSKRIDWSIFDKSHLPTDDGRIQAGRVIMKNR</sequence>